<keyword evidence="5" id="KW-1185">Reference proteome</keyword>
<dbReference type="Pfam" id="PF02470">
    <property type="entry name" value="MlaD"/>
    <property type="match status" value="1"/>
</dbReference>
<dbReference type="InterPro" id="IPR003399">
    <property type="entry name" value="Mce/MlaD"/>
</dbReference>
<name>A0A7D7QWH4_9ACTN</name>
<reference evidence="5" key="1">
    <citation type="submission" date="2020-07" db="EMBL/GenBank/DDBJ databases">
        <title>novel species isolated from the respiratory tract of Marmot.</title>
        <authorList>
            <person name="Zhang G."/>
        </authorList>
    </citation>
    <scope>NUCLEOTIDE SEQUENCE [LARGE SCALE GENOMIC DNA]</scope>
    <source>
        <strain evidence="5">686</strain>
    </source>
</reference>
<dbReference type="EMBL" id="CP059491">
    <property type="protein sequence ID" value="QMT01069.1"/>
    <property type="molecule type" value="Genomic_DNA"/>
</dbReference>
<dbReference type="PANTHER" id="PTHR33371:SF16">
    <property type="entry name" value="MCE-FAMILY PROTEIN MCE3F"/>
    <property type="match status" value="1"/>
</dbReference>
<dbReference type="KEGG" id="gji:H1R19_19760"/>
<evidence type="ECO:0000256" key="2">
    <source>
        <dbReference type="SAM" id="Phobius"/>
    </source>
</evidence>
<feature type="transmembrane region" description="Helical" evidence="2">
    <location>
        <begin position="28"/>
        <end position="47"/>
    </location>
</feature>
<feature type="domain" description="Mce/MlaD" evidence="3">
    <location>
        <begin position="59"/>
        <end position="132"/>
    </location>
</feature>
<dbReference type="GO" id="GO:0005576">
    <property type="term" value="C:extracellular region"/>
    <property type="evidence" value="ECO:0007669"/>
    <property type="project" value="TreeGrafter"/>
</dbReference>
<keyword evidence="2" id="KW-1133">Transmembrane helix</keyword>
<dbReference type="Proteomes" id="UP000515663">
    <property type="component" value="Chromosome"/>
</dbReference>
<dbReference type="NCBIfam" id="TIGR00996">
    <property type="entry name" value="Mtu_fam_mce"/>
    <property type="match status" value="1"/>
</dbReference>
<evidence type="ECO:0000259" key="3">
    <source>
        <dbReference type="Pfam" id="PF02470"/>
    </source>
</evidence>
<gene>
    <name evidence="4" type="ORF">H1R19_19760</name>
</gene>
<protein>
    <submittedName>
        <fullName evidence="4">MCE family protein</fullName>
    </submittedName>
</protein>
<evidence type="ECO:0000313" key="4">
    <source>
        <dbReference type="EMBL" id="QMT01069.1"/>
    </source>
</evidence>
<evidence type="ECO:0000313" key="5">
    <source>
        <dbReference type="Proteomes" id="UP000515663"/>
    </source>
</evidence>
<accession>A0A7D7QWH4</accession>
<feature type="region of interest" description="Disordered" evidence="1">
    <location>
        <begin position="369"/>
        <end position="419"/>
    </location>
</feature>
<keyword evidence="2" id="KW-0472">Membrane</keyword>
<proteinExistence type="predicted"/>
<sequence>MSARPGFVETGARGIVAAVDWGRRRRNWLSVLGLLTILVVGVAYLMLDTLQRDPTASHIRVEVELAQSGGLLPNQDVTLRGVPVGRVDAVRIDDDGVHVVATIDAGIKIPADGEVRVSSLSPAGEQFLDFRPSTDSAPFITDGTVVEEKRTTTPVPMATLLENMDPALAQIDTDQLTLIMDELGTGEEGAQKLRDIVRGGTFLVSTLDSVLPQTVNVIRTSKVVLTTLADTAPGLRATAGNLRSSLAGVGSMDAGFRQMLDQTPATLRDVDQLFTDNSPTMVQLLGNLVTVSQMAYLRVPALREFFFPTQRSGSALDAISTAFRDGGLWGSVDVFPRVPCDYDLPRSAPSRPDFPEPFLNTHCKNTELLPRGAGAAPRPPGDDTNLPRPGSDPHARTDPTPRGPQTIPTPFGGPDIHFN</sequence>
<evidence type="ECO:0000256" key="1">
    <source>
        <dbReference type="SAM" id="MobiDB-lite"/>
    </source>
</evidence>
<keyword evidence="2" id="KW-0812">Transmembrane</keyword>
<dbReference type="AlphaFoldDB" id="A0A7D7QWH4"/>
<dbReference type="InterPro" id="IPR052336">
    <property type="entry name" value="MlaD_Phospholipid_Transporter"/>
</dbReference>
<dbReference type="PANTHER" id="PTHR33371">
    <property type="entry name" value="INTERMEMBRANE PHOSPHOLIPID TRANSPORT SYSTEM BINDING PROTEIN MLAD-RELATED"/>
    <property type="match status" value="1"/>
</dbReference>
<dbReference type="RefSeq" id="WP_219849893.1">
    <property type="nucleotide sequence ID" value="NZ_CP059491.1"/>
</dbReference>
<organism evidence="4 5">
    <name type="scientific">Gordonia jinghuaiqii</name>
    <dbReference type="NCBI Taxonomy" id="2758710"/>
    <lineage>
        <taxon>Bacteria</taxon>
        <taxon>Bacillati</taxon>
        <taxon>Actinomycetota</taxon>
        <taxon>Actinomycetes</taxon>
        <taxon>Mycobacteriales</taxon>
        <taxon>Gordoniaceae</taxon>
        <taxon>Gordonia</taxon>
    </lineage>
</organism>
<dbReference type="InterPro" id="IPR005693">
    <property type="entry name" value="Mce"/>
</dbReference>